<dbReference type="OrthoDB" id="2472181at2"/>
<dbReference type="Pfam" id="PF00501">
    <property type="entry name" value="AMP-binding"/>
    <property type="match status" value="1"/>
</dbReference>
<dbReference type="PANTHER" id="PTHR45527">
    <property type="entry name" value="NONRIBOSOMAL PEPTIDE SYNTHETASE"/>
    <property type="match status" value="1"/>
</dbReference>
<feature type="domain" description="Thioesterase" evidence="5">
    <location>
        <begin position="878"/>
        <end position="1099"/>
    </location>
</feature>
<dbReference type="InterPro" id="IPR001031">
    <property type="entry name" value="Thioesterase"/>
</dbReference>
<dbReference type="InterPro" id="IPR025110">
    <property type="entry name" value="AMP-bd_C"/>
</dbReference>
<dbReference type="GO" id="GO:0044550">
    <property type="term" value="P:secondary metabolite biosynthetic process"/>
    <property type="evidence" value="ECO:0007669"/>
    <property type="project" value="TreeGrafter"/>
</dbReference>
<dbReference type="EMBL" id="VAWE01000001">
    <property type="protein sequence ID" value="TLQ48162.1"/>
    <property type="molecule type" value="Genomic_DNA"/>
</dbReference>
<dbReference type="SUPFAM" id="SSF52777">
    <property type="entry name" value="CoA-dependent acyltransferases"/>
    <property type="match status" value="1"/>
</dbReference>
<dbReference type="InterPro" id="IPR020845">
    <property type="entry name" value="AMP-binding_CS"/>
</dbReference>
<dbReference type="GO" id="GO:0031177">
    <property type="term" value="F:phosphopantetheine binding"/>
    <property type="evidence" value="ECO:0007669"/>
    <property type="project" value="TreeGrafter"/>
</dbReference>
<evidence type="ECO:0000259" key="5">
    <source>
        <dbReference type="Pfam" id="PF00975"/>
    </source>
</evidence>
<feature type="compositionally biased region" description="Polar residues" evidence="2">
    <location>
        <begin position="842"/>
        <end position="856"/>
    </location>
</feature>
<dbReference type="SUPFAM" id="SSF56801">
    <property type="entry name" value="Acetyl-CoA synthetase-like"/>
    <property type="match status" value="1"/>
</dbReference>
<dbReference type="Gene3D" id="3.40.50.12780">
    <property type="entry name" value="N-terminal domain of ligase-like"/>
    <property type="match status" value="1"/>
</dbReference>
<dbReference type="InterPro" id="IPR036736">
    <property type="entry name" value="ACP-like_sf"/>
</dbReference>
<dbReference type="InterPro" id="IPR045851">
    <property type="entry name" value="AMP-bd_C_sf"/>
</dbReference>
<dbReference type="PANTHER" id="PTHR45527:SF1">
    <property type="entry name" value="FATTY ACID SYNTHASE"/>
    <property type="match status" value="1"/>
</dbReference>
<dbReference type="Proteomes" id="UP000305921">
    <property type="component" value="Unassembled WGS sequence"/>
</dbReference>
<dbReference type="Pfam" id="PF00975">
    <property type="entry name" value="Thioesterase"/>
    <property type="match status" value="1"/>
</dbReference>
<dbReference type="Gene3D" id="3.40.50.1820">
    <property type="entry name" value="alpha/beta hydrolase"/>
    <property type="match status" value="1"/>
</dbReference>
<dbReference type="Pfam" id="PF13193">
    <property type="entry name" value="AMP-binding_C"/>
    <property type="match status" value="1"/>
</dbReference>
<evidence type="ECO:0000256" key="2">
    <source>
        <dbReference type="SAM" id="MobiDB-lite"/>
    </source>
</evidence>
<evidence type="ECO:0000259" key="3">
    <source>
        <dbReference type="Pfam" id="PF00501"/>
    </source>
</evidence>
<dbReference type="InterPro" id="IPR029058">
    <property type="entry name" value="AB_hydrolase_fold"/>
</dbReference>
<feature type="domain" description="AMP-binding enzyme C-terminal" evidence="6">
    <location>
        <begin position="660"/>
        <end position="732"/>
    </location>
</feature>
<dbReference type="GO" id="GO:0005737">
    <property type="term" value="C:cytoplasm"/>
    <property type="evidence" value="ECO:0007669"/>
    <property type="project" value="TreeGrafter"/>
</dbReference>
<feature type="domain" description="Carrier" evidence="4">
    <location>
        <begin position="770"/>
        <end position="831"/>
    </location>
</feature>
<proteinExistence type="predicted"/>
<protein>
    <submittedName>
        <fullName evidence="7">Amino acid adenylation domain-containing protein</fullName>
    </submittedName>
</protein>
<organism evidence="7 8">
    <name type="scientific">Streptomyces marianii</name>
    <dbReference type="NCBI Taxonomy" id="1817406"/>
    <lineage>
        <taxon>Bacteria</taxon>
        <taxon>Bacillati</taxon>
        <taxon>Actinomycetota</taxon>
        <taxon>Actinomycetes</taxon>
        <taxon>Kitasatosporales</taxon>
        <taxon>Streptomycetaceae</taxon>
        <taxon>Streptomyces</taxon>
    </lineage>
</organism>
<evidence type="ECO:0000259" key="6">
    <source>
        <dbReference type="Pfam" id="PF13193"/>
    </source>
</evidence>
<feature type="region of interest" description="Disordered" evidence="2">
    <location>
        <begin position="744"/>
        <end position="766"/>
    </location>
</feature>
<reference evidence="7 8" key="1">
    <citation type="submission" date="2019-05" db="EMBL/GenBank/DDBJ databases">
        <title>Streptomyces marianii sp. nov., a novel marine actinomycete from southern coast of India.</title>
        <authorList>
            <person name="Iniyan A.M."/>
            <person name="Wink J."/>
            <person name="Ramprasad E."/>
            <person name="Ramana C.V."/>
            <person name="Bunk B."/>
            <person name="Sproer C."/>
            <person name="Joseph F.-J.R.S."/>
            <person name="Vincent S.G.P."/>
        </authorList>
    </citation>
    <scope>NUCLEOTIDE SEQUENCE [LARGE SCALE GENOMIC DNA]</scope>
    <source>
        <strain evidence="7 8">ICN19</strain>
    </source>
</reference>
<name>A0A5R9EI71_9ACTN</name>
<feature type="domain" description="AMP-dependent synthetase/ligase" evidence="3">
    <location>
        <begin position="251"/>
        <end position="602"/>
    </location>
</feature>
<sequence>MARTAGAARTDPGREFWCAVLGAGGLTSVPRWTAEPVSGGAERVVRVPVGLVRGLRRLAEELGVPLGVVVLAAHVRVLAVLSGEDEAVTGCVPVPGARALPCRLAADGARSWWALVRDAHRVSTGLCAHRDFPVGELARELGVGGVLYEVEFDAFGVEGEVGGGTVLRLSVVEGVGGEVVLRLRFRTEVLDGEAVGRIAGYHLAALERIVADPYAVCGEAGLVSAEEVGFQVEGLAGRRRELPGLRVHELFEERVRMHPDAVAVVDAGREWTYGELNGRANRLARALRVRGVEGEGVVGVVLERNADWLASVLAVFKAGGVYLPVEPRFPAGRIAATLSRAGCRVVLTESGSSGSLDEALVSVGGVERLPVDVAYAEGHAEDDLGVPVAAGQLAYIYFTSGSTGEPKGAMCEHAGLVNHLFAKIDDLGIGEGGVVAQVAPQCFDISLWQLVAGLLVGGRTVLVEQDAVLDVSRFLDTVVGAGVNVVQVVPSYLEAVLAALEREPRGLGDLRCVSVTGEALKRELAERWFAAQPGIVLVNAYGLTETCDDTNHEVMTGVPGRVLLGRPVANVHVYVVDEGLRPVPLGAPGEIVFSGVCVGRGYVNDPERTAAAFVPDPLRPGERLYRSGDRGRWDVSGKLEFLGRRDTQVKIRGFRIEVGEIENTLLRQAGVRDGAVVAVAGGAGTQLVAFYTAAGPLEARVLAAGLGATLPSYMVPSVFHWRDGLPLTANGKVDRKALTALAATLDTPTENTDTGDRGGGGAPATPAERRLAAAWSAVLGVPEDRISRGDHFFDRGGTSLSAVKLAIALDRAVTLKDVTRHPVLTDLAALLDTDTDTDTTDNQPAPNGPSAAQNTRRTAGDGLLERLSEPKDARAGVLVCFPYAGGNAVNFQPLARVLAADGPAVYAVELPGHDLAAARAPFAPLDQVVERVVDEITGLGVSRVLLWGHSSGTAPAVETARRLQERGVEVERVFLAAQLLGGAAERRSAVDELARRSDAEIAAGLADDRGRTGLGELDAQRAEHIGAAYRHDCVAAHEYFAGLLEAPPAVRLSAPVTVVVAADDPVTAPPGRHRDWRLLAEHVDLYELADGGHYFLRTRPAEAARAVLRAAALPAPS</sequence>
<gene>
    <name evidence="7" type="ORF">FEF34_12070</name>
</gene>
<evidence type="ECO:0000313" key="7">
    <source>
        <dbReference type="EMBL" id="TLQ48162.1"/>
    </source>
</evidence>
<dbReference type="SUPFAM" id="SSF53474">
    <property type="entry name" value="alpha/beta-Hydrolases"/>
    <property type="match status" value="1"/>
</dbReference>
<keyword evidence="8" id="KW-1185">Reference proteome</keyword>
<dbReference type="Pfam" id="PF00550">
    <property type="entry name" value="PP-binding"/>
    <property type="match status" value="1"/>
</dbReference>
<dbReference type="NCBIfam" id="TIGR01733">
    <property type="entry name" value="AA-adenyl-dom"/>
    <property type="match status" value="1"/>
</dbReference>
<dbReference type="InterPro" id="IPR009081">
    <property type="entry name" value="PP-bd_ACP"/>
</dbReference>
<dbReference type="Gene3D" id="1.10.1200.10">
    <property type="entry name" value="ACP-like"/>
    <property type="match status" value="1"/>
</dbReference>
<dbReference type="AlphaFoldDB" id="A0A5R9EI71"/>
<evidence type="ECO:0000259" key="4">
    <source>
        <dbReference type="Pfam" id="PF00550"/>
    </source>
</evidence>
<dbReference type="Gene3D" id="3.30.300.30">
    <property type="match status" value="1"/>
</dbReference>
<evidence type="ECO:0000256" key="1">
    <source>
        <dbReference type="ARBA" id="ARBA00001957"/>
    </source>
</evidence>
<dbReference type="CDD" id="cd05930">
    <property type="entry name" value="A_NRPS"/>
    <property type="match status" value="1"/>
</dbReference>
<dbReference type="RefSeq" id="WP_138057429.1">
    <property type="nucleotide sequence ID" value="NZ_VAWE01000001.1"/>
</dbReference>
<dbReference type="InterPro" id="IPR042099">
    <property type="entry name" value="ANL_N_sf"/>
</dbReference>
<dbReference type="InterPro" id="IPR010071">
    <property type="entry name" value="AA_adenyl_dom"/>
</dbReference>
<evidence type="ECO:0000313" key="8">
    <source>
        <dbReference type="Proteomes" id="UP000305921"/>
    </source>
</evidence>
<comment type="caution">
    <text evidence="7">The sequence shown here is derived from an EMBL/GenBank/DDBJ whole genome shotgun (WGS) entry which is preliminary data.</text>
</comment>
<comment type="cofactor">
    <cofactor evidence="1">
        <name>pantetheine 4'-phosphate</name>
        <dbReference type="ChEBI" id="CHEBI:47942"/>
    </cofactor>
</comment>
<accession>A0A5R9EI71</accession>
<dbReference type="GO" id="GO:0043041">
    <property type="term" value="P:amino acid activation for nonribosomal peptide biosynthetic process"/>
    <property type="evidence" value="ECO:0007669"/>
    <property type="project" value="TreeGrafter"/>
</dbReference>
<feature type="region of interest" description="Disordered" evidence="2">
    <location>
        <begin position="834"/>
        <end position="856"/>
    </location>
</feature>
<dbReference type="Gene3D" id="3.30.559.30">
    <property type="entry name" value="Nonribosomal peptide synthetase, condensation domain"/>
    <property type="match status" value="1"/>
</dbReference>
<dbReference type="InterPro" id="IPR000873">
    <property type="entry name" value="AMP-dep_synth/lig_dom"/>
</dbReference>
<dbReference type="PROSITE" id="PS00455">
    <property type="entry name" value="AMP_BINDING"/>
    <property type="match status" value="1"/>
</dbReference>